<dbReference type="InterPro" id="IPR036691">
    <property type="entry name" value="Endo/exonu/phosph_ase_sf"/>
</dbReference>
<dbReference type="SUPFAM" id="SSF56219">
    <property type="entry name" value="DNase I-like"/>
    <property type="match status" value="1"/>
</dbReference>
<reference evidence="1 2" key="1">
    <citation type="journal article" date="2021" name="bioRxiv">
        <title>Chromosome-scale and haplotype-resolved genome assembly of a tetraploid potato cultivar.</title>
        <authorList>
            <person name="Sun H."/>
            <person name="Jiao W.-B."/>
            <person name="Krause K."/>
            <person name="Campoy J.A."/>
            <person name="Goel M."/>
            <person name="Folz-Donahue K."/>
            <person name="Kukat C."/>
            <person name="Huettel B."/>
            <person name="Schneeberger K."/>
        </authorList>
    </citation>
    <scope>NUCLEOTIDE SEQUENCE [LARGE SCALE GENOMIC DNA]</scope>
    <source>
        <strain evidence="1">SolTubOtavaFocal</strain>
        <tissue evidence="1">Leaves</tissue>
    </source>
</reference>
<keyword evidence="2" id="KW-1185">Reference proteome</keyword>
<dbReference type="PANTHER" id="PTHR33710">
    <property type="entry name" value="BNAC02G09200D PROTEIN"/>
    <property type="match status" value="1"/>
</dbReference>
<evidence type="ECO:0008006" key="3">
    <source>
        <dbReference type="Google" id="ProtNLM"/>
    </source>
</evidence>
<proteinExistence type="predicted"/>
<evidence type="ECO:0000313" key="2">
    <source>
        <dbReference type="Proteomes" id="UP000826656"/>
    </source>
</evidence>
<dbReference type="EMBL" id="JAIVGD010000013">
    <property type="protein sequence ID" value="KAH0761590.1"/>
    <property type="molecule type" value="Genomic_DNA"/>
</dbReference>
<name>A0ABQ7VEU1_SOLTU</name>
<gene>
    <name evidence="1" type="ORF">KY290_017663</name>
</gene>
<dbReference type="Gene3D" id="3.60.10.10">
    <property type="entry name" value="Endonuclease/exonuclease/phosphatase"/>
    <property type="match status" value="1"/>
</dbReference>
<organism evidence="1 2">
    <name type="scientific">Solanum tuberosum</name>
    <name type="common">Potato</name>
    <dbReference type="NCBI Taxonomy" id="4113"/>
    <lineage>
        <taxon>Eukaryota</taxon>
        <taxon>Viridiplantae</taxon>
        <taxon>Streptophyta</taxon>
        <taxon>Embryophyta</taxon>
        <taxon>Tracheophyta</taxon>
        <taxon>Spermatophyta</taxon>
        <taxon>Magnoliopsida</taxon>
        <taxon>eudicotyledons</taxon>
        <taxon>Gunneridae</taxon>
        <taxon>Pentapetalae</taxon>
        <taxon>asterids</taxon>
        <taxon>lamiids</taxon>
        <taxon>Solanales</taxon>
        <taxon>Solanaceae</taxon>
        <taxon>Solanoideae</taxon>
        <taxon>Solaneae</taxon>
        <taxon>Solanum</taxon>
    </lineage>
</organism>
<evidence type="ECO:0000313" key="1">
    <source>
        <dbReference type="EMBL" id="KAH0761590.1"/>
    </source>
</evidence>
<accession>A0ABQ7VEU1</accession>
<dbReference type="PANTHER" id="PTHR33710:SF79">
    <property type="entry name" value="OS06G0205337 PROTEIN"/>
    <property type="match status" value="1"/>
</dbReference>
<sequence>MEPIQNIDNIQRFKRRLGMEYSNYNCNGKIWVFIQEHIQVEVLADSDQMLTLKLLFLENNQHLIVSIVYAKCEAEERLQLWNDIYCISNDIQNSPWLIGGDFNVIMSEEEKIGGLPVYPNEYEDFAFCVNFCDLVDISFKGSPFTWWNGRIDDQCIFKRLDKYMMNQDGLGYFGLVESEHLARTGSDHAHMLLTCGQKTEATRRPFRFLKFWSEHAEFQHIVKDNWVSEEADVFIRLKQKMKKTKTALSNWSRVTFGDIFKQLSIREEIVRVKEVLFETSPTTENRKILQKAQAELKMYVHFEEEYWRQKAGIQWFTEGEKNTRFFHSLVRGRRKRLSINRIQSREGVWVEGEELVVVAAQEYFQKAIHRHSDYGGIPSIEIYSEKGY</sequence>
<protein>
    <recommendedName>
        <fullName evidence="3">Endonuclease/exonuclease/phosphatase domain-containing protein</fullName>
    </recommendedName>
</protein>
<comment type="caution">
    <text evidence="1">The sequence shown here is derived from an EMBL/GenBank/DDBJ whole genome shotgun (WGS) entry which is preliminary data.</text>
</comment>
<dbReference type="Proteomes" id="UP000826656">
    <property type="component" value="Unassembled WGS sequence"/>
</dbReference>